<accession>A0A4Y2QAY2</accession>
<comment type="caution">
    <text evidence="2">The sequence shown here is derived from an EMBL/GenBank/DDBJ whole genome shotgun (WGS) entry which is preliminary data.</text>
</comment>
<keyword evidence="3" id="KW-1185">Reference proteome</keyword>
<evidence type="ECO:0000313" key="2">
    <source>
        <dbReference type="EMBL" id="GBN60739.1"/>
    </source>
</evidence>
<proteinExistence type="predicted"/>
<name>A0A4Y2QAY2_ARAVE</name>
<sequence length="97" mass="10629">MDLRRNVGTNRTTDSFSFVPTACGLAKPRGLYLWTVVDGIRTVAPFQRRVTLQISPQRSSKHESNTESAGEFAASSSVSEQPSLPEPTEELVSCETL</sequence>
<dbReference type="Proteomes" id="UP000499080">
    <property type="component" value="Unassembled WGS sequence"/>
</dbReference>
<dbReference type="AlphaFoldDB" id="A0A4Y2QAY2"/>
<evidence type="ECO:0000313" key="3">
    <source>
        <dbReference type="Proteomes" id="UP000499080"/>
    </source>
</evidence>
<evidence type="ECO:0000256" key="1">
    <source>
        <dbReference type="SAM" id="MobiDB-lite"/>
    </source>
</evidence>
<reference evidence="2 3" key="1">
    <citation type="journal article" date="2019" name="Sci. Rep.">
        <title>Orb-weaving spider Araneus ventricosus genome elucidates the spidroin gene catalogue.</title>
        <authorList>
            <person name="Kono N."/>
            <person name="Nakamura H."/>
            <person name="Ohtoshi R."/>
            <person name="Moran D.A.P."/>
            <person name="Shinohara A."/>
            <person name="Yoshida Y."/>
            <person name="Fujiwara M."/>
            <person name="Mori M."/>
            <person name="Tomita M."/>
            <person name="Arakawa K."/>
        </authorList>
    </citation>
    <scope>NUCLEOTIDE SEQUENCE [LARGE SCALE GENOMIC DNA]</scope>
</reference>
<protein>
    <submittedName>
        <fullName evidence="2">Uncharacterized protein</fullName>
    </submittedName>
</protein>
<dbReference type="EMBL" id="BGPR01013454">
    <property type="protein sequence ID" value="GBN60739.1"/>
    <property type="molecule type" value="Genomic_DNA"/>
</dbReference>
<feature type="region of interest" description="Disordered" evidence="1">
    <location>
        <begin position="54"/>
        <end position="97"/>
    </location>
</feature>
<organism evidence="2 3">
    <name type="scientific">Araneus ventricosus</name>
    <name type="common">Orbweaver spider</name>
    <name type="synonym">Epeira ventricosa</name>
    <dbReference type="NCBI Taxonomy" id="182803"/>
    <lineage>
        <taxon>Eukaryota</taxon>
        <taxon>Metazoa</taxon>
        <taxon>Ecdysozoa</taxon>
        <taxon>Arthropoda</taxon>
        <taxon>Chelicerata</taxon>
        <taxon>Arachnida</taxon>
        <taxon>Araneae</taxon>
        <taxon>Araneomorphae</taxon>
        <taxon>Entelegynae</taxon>
        <taxon>Araneoidea</taxon>
        <taxon>Araneidae</taxon>
        <taxon>Araneus</taxon>
    </lineage>
</organism>
<gene>
    <name evidence="2" type="ORF">AVEN_197603_1</name>
</gene>